<dbReference type="Ensembl" id="ENSEBUT00000018380.1">
    <property type="protein sequence ID" value="ENSEBUP00000017804.1"/>
    <property type="gene ID" value="ENSEBUG00000011129.1"/>
</dbReference>
<accession>A0A8C4QPA5</accession>
<dbReference type="InterPro" id="IPR023231">
    <property type="entry name" value="GSKIP_dom_sf"/>
</dbReference>
<reference evidence="4" key="2">
    <citation type="submission" date="2025-09" db="UniProtKB">
        <authorList>
            <consortium name="Ensembl"/>
        </authorList>
    </citation>
    <scope>IDENTIFICATION</scope>
</reference>
<dbReference type="PANTHER" id="PTHR12490">
    <property type="entry name" value="GSK3B-INTERACTING PROTEIN"/>
    <property type="match status" value="1"/>
</dbReference>
<reference evidence="4" key="1">
    <citation type="submission" date="2025-08" db="UniProtKB">
        <authorList>
            <consortium name="Ensembl"/>
        </authorList>
    </citation>
    <scope>IDENTIFICATION</scope>
</reference>
<evidence type="ECO:0000256" key="1">
    <source>
        <dbReference type="ARBA" id="ARBA00009571"/>
    </source>
</evidence>
<dbReference type="PANTHER" id="PTHR12490:SF4">
    <property type="entry name" value="GSK3B-INTERACTING PROTEIN"/>
    <property type="match status" value="1"/>
</dbReference>
<dbReference type="Proteomes" id="UP000694388">
    <property type="component" value="Unplaced"/>
</dbReference>
<dbReference type="GeneTree" id="ENSGT00390000009517"/>
<organism evidence="4 5">
    <name type="scientific">Eptatretus burgeri</name>
    <name type="common">Inshore hagfish</name>
    <dbReference type="NCBI Taxonomy" id="7764"/>
    <lineage>
        <taxon>Eukaryota</taxon>
        <taxon>Metazoa</taxon>
        <taxon>Chordata</taxon>
        <taxon>Craniata</taxon>
        <taxon>Vertebrata</taxon>
        <taxon>Cyclostomata</taxon>
        <taxon>Myxini</taxon>
        <taxon>Myxiniformes</taxon>
        <taxon>Myxinidae</taxon>
        <taxon>Eptatretinae</taxon>
        <taxon>Eptatretus</taxon>
    </lineage>
</organism>
<name>A0A8C4QPA5_EPTBU</name>
<dbReference type="GO" id="GO:0051018">
    <property type="term" value="F:protein kinase A binding"/>
    <property type="evidence" value="ECO:0007669"/>
    <property type="project" value="TreeGrafter"/>
</dbReference>
<evidence type="ECO:0000313" key="4">
    <source>
        <dbReference type="Ensembl" id="ENSEBUP00000017804.1"/>
    </source>
</evidence>
<evidence type="ECO:0000256" key="2">
    <source>
        <dbReference type="SAM" id="MobiDB-lite"/>
    </source>
</evidence>
<dbReference type="GO" id="GO:0060828">
    <property type="term" value="P:regulation of canonical Wnt signaling pathway"/>
    <property type="evidence" value="ECO:0007669"/>
    <property type="project" value="InterPro"/>
</dbReference>
<dbReference type="AlphaFoldDB" id="A0A8C4QPA5"/>
<dbReference type="Pfam" id="PF05303">
    <property type="entry name" value="GSKIP_dom"/>
    <property type="match status" value="1"/>
</dbReference>
<keyword evidence="5" id="KW-1185">Reference proteome</keyword>
<dbReference type="SUPFAM" id="SSF103107">
    <property type="entry name" value="Hypothetical protein c14orf129, hspc210"/>
    <property type="match status" value="1"/>
</dbReference>
<feature type="region of interest" description="Disordered" evidence="2">
    <location>
        <begin position="1"/>
        <end position="21"/>
    </location>
</feature>
<sequence>MTSQETSSEPHGSVEVEGEEWDADVKDMRCEAEAIINDVMFAVRSMRLSRRLPNADHVAYLNIETKEGARYCVQLSDTGLKIVAYSFDEVNEMLETKCHETIYSLLDSVSPAYRQAFGTALLHRLEALQQQQQEVDL</sequence>
<dbReference type="Gene3D" id="3.30.2280.10">
    <property type="entry name" value="Hypothetical protein (hspc210)"/>
    <property type="match status" value="1"/>
</dbReference>
<evidence type="ECO:0000259" key="3">
    <source>
        <dbReference type="Pfam" id="PF05303"/>
    </source>
</evidence>
<dbReference type="GO" id="GO:0019207">
    <property type="term" value="F:kinase regulator activity"/>
    <property type="evidence" value="ECO:0007669"/>
    <property type="project" value="TreeGrafter"/>
</dbReference>
<comment type="similarity">
    <text evidence="1">Belongs to the GSKIP family.</text>
</comment>
<dbReference type="OMA" id="FAVTEMH"/>
<dbReference type="InterPro" id="IPR037395">
    <property type="entry name" value="GSKIP"/>
</dbReference>
<feature type="domain" description="GSKIP" evidence="3">
    <location>
        <begin position="29"/>
        <end position="128"/>
    </location>
</feature>
<dbReference type="GO" id="GO:0005737">
    <property type="term" value="C:cytoplasm"/>
    <property type="evidence" value="ECO:0007669"/>
    <property type="project" value="TreeGrafter"/>
</dbReference>
<proteinExistence type="inferred from homology"/>
<feature type="compositionally biased region" description="Polar residues" evidence="2">
    <location>
        <begin position="1"/>
        <end position="10"/>
    </location>
</feature>
<evidence type="ECO:0000313" key="5">
    <source>
        <dbReference type="Proteomes" id="UP000694388"/>
    </source>
</evidence>
<dbReference type="InterPro" id="IPR007967">
    <property type="entry name" value="GSKIP_dom"/>
</dbReference>
<protein>
    <submittedName>
        <fullName evidence="4">Gsk3b interacting protein</fullName>
    </submittedName>
</protein>